<evidence type="ECO:0000313" key="1">
    <source>
        <dbReference type="EMBL" id="TXD72704.1"/>
    </source>
</evidence>
<protein>
    <submittedName>
        <fullName evidence="1">DUF3857 domain-containing protein</fullName>
    </submittedName>
</protein>
<dbReference type="EMBL" id="VORT01000007">
    <property type="protein sequence ID" value="TXD72704.1"/>
    <property type="molecule type" value="Genomic_DNA"/>
</dbReference>
<dbReference type="Proteomes" id="UP000321497">
    <property type="component" value="Unassembled WGS sequence"/>
</dbReference>
<comment type="caution">
    <text evidence="1">The sequence shown here is derived from an EMBL/GenBank/DDBJ whole genome shotgun (WGS) entry which is preliminary data.</text>
</comment>
<reference evidence="1 2" key="1">
    <citation type="submission" date="2019-08" db="EMBL/GenBank/DDBJ databases">
        <title>Genome of Aequorivita antarctica SW49 (type strain).</title>
        <authorList>
            <person name="Bowman J.P."/>
        </authorList>
    </citation>
    <scope>NUCLEOTIDE SEQUENCE [LARGE SCALE GENOMIC DNA]</scope>
    <source>
        <strain evidence="1 2">SW49</strain>
    </source>
</reference>
<dbReference type="Gene3D" id="2.60.40.3140">
    <property type="match status" value="1"/>
</dbReference>
<proteinExistence type="predicted"/>
<gene>
    <name evidence="1" type="ORF">ESU54_10795</name>
</gene>
<accession>A0A5C6YY97</accession>
<keyword evidence="2" id="KW-1185">Reference proteome</keyword>
<dbReference type="RefSeq" id="WP_111844388.1">
    <property type="nucleotide sequence ID" value="NZ_UEGI01000006.1"/>
</dbReference>
<organism evidence="1 2">
    <name type="scientific">Aequorivita antarctica</name>
    <dbReference type="NCBI Taxonomy" id="153266"/>
    <lineage>
        <taxon>Bacteria</taxon>
        <taxon>Pseudomonadati</taxon>
        <taxon>Bacteroidota</taxon>
        <taxon>Flavobacteriia</taxon>
        <taxon>Flavobacteriales</taxon>
        <taxon>Flavobacteriaceae</taxon>
        <taxon>Aequorivita</taxon>
    </lineage>
</organism>
<dbReference type="AlphaFoldDB" id="A0A5C6YY97"/>
<dbReference type="Gene3D" id="3.10.620.30">
    <property type="match status" value="1"/>
</dbReference>
<evidence type="ECO:0000313" key="2">
    <source>
        <dbReference type="Proteomes" id="UP000321497"/>
    </source>
</evidence>
<dbReference type="OrthoDB" id="98874at2"/>
<name>A0A5C6YY97_9FLAO</name>
<sequence length="655" mass="75972">MRLKTLLFLSCYSVISICYSQTQGVPTFGEPLNEEFTMTSYSLDPEATGVVLYERGNYTVDAADGYIRLFKEVYRKIKVFDAKNFDYATFEIQYYRENEVEENIKDFKAVTHNGKSKVFVGENAVFDIKEGQHWSRKRFTFANVQDGSILEYTYRIETPYFFNFGGWAFMNDLPTLYSELHTEIPGNYRYNRALYGDQKLDVNKAEIILDCFHLPGFKLAADCESATYAMKNVPAFKEEKYMLSKSNYIPSMKFELRDVVHLDESKSTYSKSWDDVDHEFQYDKDLGRQLKYTSFFKEQLPTSVTSISNELERAKAVYYFIQEQMAWNKETRILQDIRVKEAFDKKTGNSSEINLGLINALEAAGLNAKIMLIATRDNALPTKQYPVLTDFNYAIVFLTINNEKYLLDATEKETPFGVLPFRVLNMEGRVLDFKKGSYWEPIAPIAKNMHYENMQLSADESGLFSGKVSEISTGYISVDKRKESNDFRKDEIIKKKQSKNEGLDITNLVMENEKDLEQPYKESYDISLHEQPVGDKLFLYPFLMQTYFSENPFTANTRLYPIDFGFPVMNNYLVSIAMNDQYEIVKVPANKFLKLPKNDGELSVVYDVSENMVNIRLSVKLNNQSFAPEAYKSLQEFFTELIKIQSNEPIELKRI</sequence>
<dbReference type="Gene3D" id="2.60.120.1130">
    <property type="match status" value="1"/>
</dbReference>